<proteinExistence type="predicted"/>
<comment type="caution">
    <text evidence="1">The sequence shown here is derived from an EMBL/GenBank/DDBJ whole genome shotgun (WGS) entry which is preliminary data.</text>
</comment>
<name>K0R1L0_THAOC</name>
<evidence type="ECO:0000313" key="2">
    <source>
        <dbReference type="Proteomes" id="UP000266841"/>
    </source>
</evidence>
<reference evidence="1 2" key="1">
    <citation type="journal article" date="2012" name="Genome Biol.">
        <title>Genome and low-iron response of an oceanic diatom adapted to chronic iron limitation.</title>
        <authorList>
            <person name="Lommer M."/>
            <person name="Specht M."/>
            <person name="Roy A.S."/>
            <person name="Kraemer L."/>
            <person name="Andreson R."/>
            <person name="Gutowska M.A."/>
            <person name="Wolf J."/>
            <person name="Bergner S.V."/>
            <person name="Schilhabel M.B."/>
            <person name="Klostermeier U.C."/>
            <person name="Beiko R.G."/>
            <person name="Rosenstiel P."/>
            <person name="Hippler M."/>
            <person name="Laroche J."/>
        </authorList>
    </citation>
    <scope>NUCLEOTIDE SEQUENCE [LARGE SCALE GENOMIC DNA]</scope>
    <source>
        <strain evidence="1 2">CCMP1005</strain>
    </source>
</reference>
<protein>
    <submittedName>
        <fullName evidence="1">Uncharacterized protein</fullName>
    </submittedName>
</protein>
<dbReference type="AlphaFoldDB" id="K0R1L0"/>
<keyword evidence="2" id="KW-1185">Reference proteome</keyword>
<dbReference type="EMBL" id="AGNL01048216">
    <property type="protein sequence ID" value="EJK45825.1"/>
    <property type="molecule type" value="Genomic_DNA"/>
</dbReference>
<sequence length="145" mass="15797">MGPGTIFADASMAIVAPYCLHCLGQSSAILAFLTSSFDVQRELVWSWLAIMARDRDVTLEEARAGERSGGALVRSRLRVDRGASEGERCLRHSLLPLVGEDTSALLMTFCNIVYVFATGSWSVRCALEALSLRTVEQMNTPSSQP</sequence>
<organism evidence="1 2">
    <name type="scientific">Thalassiosira oceanica</name>
    <name type="common">Marine diatom</name>
    <dbReference type="NCBI Taxonomy" id="159749"/>
    <lineage>
        <taxon>Eukaryota</taxon>
        <taxon>Sar</taxon>
        <taxon>Stramenopiles</taxon>
        <taxon>Ochrophyta</taxon>
        <taxon>Bacillariophyta</taxon>
        <taxon>Coscinodiscophyceae</taxon>
        <taxon>Thalassiosirophycidae</taxon>
        <taxon>Thalassiosirales</taxon>
        <taxon>Thalassiosiraceae</taxon>
        <taxon>Thalassiosira</taxon>
    </lineage>
</organism>
<evidence type="ECO:0000313" key="1">
    <source>
        <dbReference type="EMBL" id="EJK45825.1"/>
    </source>
</evidence>
<gene>
    <name evidence="1" type="ORF">THAOC_35541</name>
</gene>
<dbReference type="Proteomes" id="UP000266841">
    <property type="component" value="Unassembled WGS sequence"/>
</dbReference>
<accession>K0R1L0</accession>